<dbReference type="InterPro" id="IPR005501">
    <property type="entry name" value="LamB/YcsF/PxpA-like"/>
</dbReference>
<dbReference type="CDD" id="cd10787">
    <property type="entry name" value="LamB_YcsF_like"/>
    <property type="match status" value="1"/>
</dbReference>
<accession>A0A191UDQ2</accession>
<keyword evidence="1" id="KW-0547">Nucleotide-binding</keyword>
<dbReference type="InterPro" id="IPR011330">
    <property type="entry name" value="Glyco_hydro/deAcase_b/a-brl"/>
</dbReference>
<protein>
    <recommendedName>
        <fullName evidence="1">5-oxoprolinase subunit A</fullName>
        <shortName evidence="1">5-OPase subunit A</shortName>
        <ecNumber evidence="1">3.5.2.9</ecNumber>
    </recommendedName>
    <alternativeName>
        <fullName evidence="1">5-oxoprolinase (ATP-hydrolyzing) subunit A</fullName>
    </alternativeName>
</protein>
<dbReference type="SUPFAM" id="SSF88713">
    <property type="entry name" value="Glycoside hydrolase/deacetylase"/>
    <property type="match status" value="1"/>
</dbReference>
<comment type="catalytic activity">
    <reaction evidence="1">
        <text>5-oxo-L-proline + ATP + 2 H2O = L-glutamate + ADP + phosphate + H(+)</text>
        <dbReference type="Rhea" id="RHEA:10348"/>
        <dbReference type="ChEBI" id="CHEBI:15377"/>
        <dbReference type="ChEBI" id="CHEBI:15378"/>
        <dbReference type="ChEBI" id="CHEBI:29985"/>
        <dbReference type="ChEBI" id="CHEBI:30616"/>
        <dbReference type="ChEBI" id="CHEBI:43474"/>
        <dbReference type="ChEBI" id="CHEBI:58402"/>
        <dbReference type="ChEBI" id="CHEBI:456216"/>
        <dbReference type="EC" id="3.5.2.9"/>
    </reaction>
</comment>
<keyword evidence="1" id="KW-0378">Hydrolase</keyword>
<comment type="similarity">
    <text evidence="1">Belongs to the LamB/PxpA family.</text>
</comment>
<evidence type="ECO:0000313" key="3">
    <source>
        <dbReference type="Proteomes" id="UP000078463"/>
    </source>
</evidence>
<dbReference type="PANTHER" id="PTHR30292">
    <property type="entry name" value="UNCHARACTERIZED PROTEIN YBGL-RELATED"/>
    <property type="match status" value="1"/>
</dbReference>
<dbReference type="EMBL" id="CP015922">
    <property type="protein sequence ID" value="ANI99020.1"/>
    <property type="molecule type" value="Genomic_DNA"/>
</dbReference>
<dbReference type="STRING" id="1743168.A8O14_02260"/>
<dbReference type="HAMAP" id="MF_00691">
    <property type="entry name" value="PxpA"/>
    <property type="match status" value="1"/>
</dbReference>
<dbReference type="GO" id="GO:0005524">
    <property type="term" value="F:ATP binding"/>
    <property type="evidence" value="ECO:0007669"/>
    <property type="project" value="UniProtKB-UniRule"/>
</dbReference>
<dbReference type="Pfam" id="PF03746">
    <property type="entry name" value="LamB_YcsF"/>
    <property type="match status" value="1"/>
</dbReference>
<dbReference type="KEGG" id="pwu:A8O14_02260"/>
<organism evidence="2 3">
    <name type="scientific">Polynucleobacter wuianus</name>
    <dbReference type="NCBI Taxonomy" id="1743168"/>
    <lineage>
        <taxon>Bacteria</taxon>
        <taxon>Pseudomonadati</taxon>
        <taxon>Pseudomonadota</taxon>
        <taxon>Betaproteobacteria</taxon>
        <taxon>Burkholderiales</taxon>
        <taxon>Burkholderiaceae</taxon>
        <taxon>Polynucleobacter</taxon>
    </lineage>
</organism>
<gene>
    <name evidence="1" type="primary">pxpA</name>
    <name evidence="2" type="ORF">A8O14_02260</name>
</gene>
<name>A0A191UDQ2_9BURK</name>
<dbReference type="Gene3D" id="3.20.20.370">
    <property type="entry name" value="Glycoside hydrolase/deacetylase"/>
    <property type="match status" value="1"/>
</dbReference>
<reference evidence="3" key="1">
    <citation type="submission" date="2016-05" db="EMBL/GenBank/DDBJ databases">
        <title>Polynucleobacter sp. QLW-P1FAT50C-4 genome.</title>
        <authorList>
            <person name="Hahn M.W."/>
        </authorList>
    </citation>
    <scope>NUCLEOTIDE SEQUENCE [LARGE SCALE GENOMIC DNA]</scope>
    <source>
        <strain evidence="3">QLW-P1FAT50C-4</strain>
    </source>
</reference>
<dbReference type="NCBIfam" id="NF003816">
    <property type="entry name" value="PRK05406.1-5"/>
    <property type="match status" value="1"/>
</dbReference>
<dbReference type="PANTHER" id="PTHR30292:SF0">
    <property type="entry name" value="5-OXOPROLINASE SUBUNIT A"/>
    <property type="match status" value="1"/>
</dbReference>
<comment type="subunit">
    <text evidence="1">Forms a complex composed of PxpA, PxpB and PxpC.</text>
</comment>
<evidence type="ECO:0000256" key="1">
    <source>
        <dbReference type="HAMAP-Rule" id="MF_00691"/>
    </source>
</evidence>
<evidence type="ECO:0000313" key="2">
    <source>
        <dbReference type="EMBL" id="ANI99020.1"/>
    </source>
</evidence>
<dbReference type="OrthoDB" id="9773478at2"/>
<dbReference type="GO" id="GO:0017168">
    <property type="term" value="F:5-oxoprolinase (ATP-hydrolyzing) activity"/>
    <property type="evidence" value="ECO:0007669"/>
    <property type="project" value="UniProtKB-UniRule"/>
</dbReference>
<keyword evidence="1" id="KW-0067">ATP-binding</keyword>
<dbReference type="NCBIfam" id="NF003814">
    <property type="entry name" value="PRK05406.1-3"/>
    <property type="match status" value="1"/>
</dbReference>
<comment type="function">
    <text evidence="1">Catalyzes the cleavage of 5-oxoproline to form L-glutamate coupled to the hydrolysis of ATP to ADP and inorganic phosphate.</text>
</comment>
<dbReference type="RefSeq" id="WP_068948025.1">
    <property type="nucleotide sequence ID" value="NZ_CP015922.1"/>
</dbReference>
<dbReference type="GO" id="GO:0005975">
    <property type="term" value="P:carbohydrate metabolic process"/>
    <property type="evidence" value="ECO:0007669"/>
    <property type="project" value="InterPro"/>
</dbReference>
<dbReference type="EC" id="3.5.2.9" evidence="1"/>
<dbReference type="Proteomes" id="UP000078463">
    <property type="component" value="Chromosome"/>
</dbReference>
<proteinExistence type="inferred from homology"/>
<sequence>MDINSDMGEGFGAWDMGNDALLLDYITSTNIACGWHAGDPARMKKLVELATAKKVHIGAHPGLPDLVGFGRREMAISEQDAYNYVLYQAGALQAFVNAAGKTLHHVKPHGALYNQAAKDIKLARGIARAVRDLGGDIILYGLAGSYLIDAAKELNVPVWQEVFADRKYTKEGFLVPRTQAGAVISDESEALEQVMSMSKDGKVVAIDGSEIKIQADTLCIHGDNPHAVEFAKKIKAALS</sequence>
<dbReference type="AlphaFoldDB" id="A0A191UDQ2"/>
<keyword evidence="3" id="KW-1185">Reference proteome</keyword>